<evidence type="ECO:0000256" key="1">
    <source>
        <dbReference type="SAM" id="Phobius"/>
    </source>
</evidence>
<dbReference type="Gene3D" id="1.20.1250.20">
    <property type="entry name" value="MFS general substrate transporter like domains"/>
    <property type="match status" value="2"/>
</dbReference>
<keyword evidence="1" id="KW-0812">Transmembrane</keyword>
<feature type="transmembrane region" description="Helical" evidence="1">
    <location>
        <begin position="21"/>
        <end position="38"/>
    </location>
</feature>
<dbReference type="GO" id="GO:0015293">
    <property type="term" value="F:symporter activity"/>
    <property type="evidence" value="ECO:0007669"/>
    <property type="project" value="InterPro"/>
</dbReference>
<dbReference type="SUPFAM" id="SSF103473">
    <property type="entry name" value="MFS general substrate transporter"/>
    <property type="match status" value="1"/>
</dbReference>
<dbReference type="PANTHER" id="PTHR11328">
    <property type="entry name" value="MAJOR FACILITATOR SUPERFAMILY DOMAIN-CONTAINING PROTEIN"/>
    <property type="match status" value="1"/>
</dbReference>
<feature type="transmembrane region" description="Helical" evidence="1">
    <location>
        <begin position="113"/>
        <end position="135"/>
    </location>
</feature>
<feature type="transmembrane region" description="Helical" evidence="1">
    <location>
        <begin position="185"/>
        <end position="205"/>
    </location>
</feature>
<dbReference type="CDD" id="cd17332">
    <property type="entry name" value="MFS_MelB_like"/>
    <property type="match status" value="1"/>
</dbReference>
<feature type="transmembrane region" description="Helical" evidence="1">
    <location>
        <begin position="155"/>
        <end position="173"/>
    </location>
</feature>
<name>A0A644X9N7_9ZZZZ</name>
<keyword evidence="1" id="KW-0472">Membrane</keyword>
<comment type="caution">
    <text evidence="2">The sequence shown here is derived from an EMBL/GenBank/DDBJ whole genome shotgun (WGS) entry which is preliminary data.</text>
</comment>
<feature type="transmembrane region" description="Helical" evidence="1">
    <location>
        <begin position="298"/>
        <end position="317"/>
    </location>
</feature>
<feature type="transmembrane region" description="Helical" evidence="1">
    <location>
        <begin position="323"/>
        <end position="348"/>
    </location>
</feature>
<feature type="transmembrane region" description="Helical" evidence="1">
    <location>
        <begin position="377"/>
        <end position="398"/>
    </location>
</feature>
<reference evidence="2" key="1">
    <citation type="submission" date="2019-08" db="EMBL/GenBank/DDBJ databases">
        <authorList>
            <person name="Kucharzyk K."/>
            <person name="Murdoch R.W."/>
            <person name="Higgins S."/>
            <person name="Loffler F."/>
        </authorList>
    </citation>
    <scope>NUCLEOTIDE SEQUENCE</scope>
</reference>
<proteinExistence type="predicted"/>
<dbReference type="Pfam" id="PF13347">
    <property type="entry name" value="MFS_2"/>
    <property type="match status" value="1"/>
</dbReference>
<feature type="transmembrane region" description="Helical" evidence="1">
    <location>
        <begin position="44"/>
        <end position="62"/>
    </location>
</feature>
<dbReference type="InterPro" id="IPR039672">
    <property type="entry name" value="MFS_2"/>
</dbReference>
<keyword evidence="1" id="KW-1133">Transmembrane helix</keyword>
<dbReference type="InterPro" id="IPR036259">
    <property type="entry name" value="MFS_trans_sf"/>
</dbReference>
<feature type="transmembrane region" description="Helical" evidence="1">
    <location>
        <begin position="238"/>
        <end position="259"/>
    </location>
</feature>
<dbReference type="EMBL" id="VSSQ01002000">
    <property type="protein sequence ID" value="MPM12627.1"/>
    <property type="molecule type" value="Genomic_DNA"/>
</dbReference>
<organism evidence="2">
    <name type="scientific">bioreactor metagenome</name>
    <dbReference type="NCBI Taxonomy" id="1076179"/>
    <lineage>
        <taxon>unclassified sequences</taxon>
        <taxon>metagenomes</taxon>
        <taxon>ecological metagenomes</taxon>
    </lineage>
</organism>
<dbReference type="GO" id="GO:0005886">
    <property type="term" value="C:plasma membrane"/>
    <property type="evidence" value="ECO:0007669"/>
    <property type="project" value="TreeGrafter"/>
</dbReference>
<protein>
    <submittedName>
        <fullName evidence="2">Putative symporter YjmB</fullName>
    </submittedName>
</protein>
<dbReference type="AlphaFoldDB" id="A0A644X9N7"/>
<dbReference type="GO" id="GO:0008643">
    <property type="term" value="P:carbohydrate transport"/>
    <property type="evidence" value="ECO:0007669"/>
    <property type="project" value="InterPro"/>
</dbReference>
<feature type="transmembrane region" description="Helical" evidence="1">
    <location>
        <begin position="83"/>
        <end position="101"/>
    </location>
</feature>
<dbReference type="PANTHER" id="PTHR11328:SF24">
    <property type="entry name" value="MAJOR FACILITATOR SUPERFAMILY (MFS) PROFILE DOMAIN-CONTAINING PROTEIN"/>
    <property type="match status" value="1"/>
</dbReference>
<evidence type="ECO:0000313" key="2">
    <source>
        <dbReference type="EMBL" id="MPM12627.1"/>
    </source>
</evidence>
<sequence length="479" mass="53223">MEKKERMVTFKTLVSYGLGDIYGGGAFMIVGMLFLFYLTEVVGLSPALAGLVFGIGKVWDAVSDPLMGYLSDKTKSRFGRRRVYFLAGIVPITLSFILLWLPMNFETQAALFLYYSFAYIVFATVFTMVMIPYSALAAELSGDYKTRNKLSGARLFFSGFSSLLAATIPKLIIDSAAGHPSTGYVYMSVAFGIFFALPWLVTYFGTWEDPQVKQQSVSANFLKEFFTIFRNRSFRIHILMYVFAYSAMDLLMALFTYYLTYYLKRPNLYSVAMGTLMVVQLVMIMVYVRIANSKGKRLAYRMGLLIWLTGMLCTLALSPTSPVWMVALVCAVIGLGTSAAVFIPYAILPNVIDVDELMTGSQRSGVYSGAMTLTRKLVQGALVMPLIGLFLQMVGFVSNAEQTPQVLSRFFLFFIGGPALLILAGIIAASWFELSPKNSEIVAAELIRLRSGGRLEDAADEVKAICEKVSGRKHEQCNW</sequence>
<gene>
    <name evidence="2" type="primary">yjmB_3</name>
    <name evidence="2" type="ORF">SDC9_58981</name>
</gene>
<feature type="transmembrane region" description="Helical" evidence="1">
    <location>
        <begin position="271"/>
        <end position="291"/>
    </location>
</feature>
<feature type="transmembrane region" description="Helical" evidence="1">
    <location>
        <begin position="410"/>
        <end position="432"/>
    </location>
</feature>
<accession>A0A644X9N7</accession>